<dbReference type="Proteomes" id="UP000325081">
    <property type="component" value="Unassembled WGS sequence"/>
</dbReference>
<organism evidence="1 2">
    <name type="scientific">Striga asiatica</name>
    <name type="common">Asiatic witchweed</name>
    <name type="synonym">Buchnera asiatica</name>
    <dbReference type="NCBI Taxonomy" id="4170"/>
    <lineage>
        <taxon>Eukaryota</taxon>
        <taxon>Viridiplantae</taxon>
        <taxon>Streptophyta</taxon>
        <taxon>Embryophyta</taxon>
        <taxon>Tracheophyta</taxon>
        <taxon>Spermatophyta</taxon>
        <taxon>Magnoliopsida</taxon>
        <taxon>eudicotyledons</taxon>
        <taxon>Gunneridae</taxon>
        <taxon>Pentapetalae</taxon>
        <taxon>asterids</taxon>
        <taxon>lamiids</taxon>
        <taxon>Lamiales</taxon>
        <taxon>Orobanchaceae</taxon>
        <taxon>Buchnereae</taxon>
        <taxon>Striga</taxon>
    </lineage>
</organism>
<dbReference type="AlphaFoldDB" id="A0A5A7P8R0"/>
<protein>
    <submittedName>
        <fullName evidence="1">Pentatricopeptide repeat (PPR) superfamily protein</fullName>
    </submittedName>
</protein>
<feature type="non-terminal residue" evidence="1">
    <location>
        <position position="1"/>
    </location>
</feature>
<evidence type="ECO:0000313" key="1">
    <source>
        <dbReference type="EMBL" id="GER29169.1"/>
    </source>
</evidence>
<sequence length="194" mass="21673">FDQFDYGASNSMNFMDFAREAAEAMSLAASSVEEQQTTYGVVDSTSESGHTGARASKERCKECLCMKSMEACAESGMVFLLPIFFKYTDPQAALRVLGALDNGCARVRFDGGGFENVFEWTEIFGAQVIIDWPDMKSLLEKLRSIGLHKGSPKGKWDQKFLVHTDGLTQAAKSVKEFRSYGKFCIRYVRHDNLL</sequence>
<name>A0A5A7P8R0_STRAF</name>
<evidence type="ECO:0000313" key="2">
    <source>
        <dbReference type="Proteomes" id="UP000325081"/>
    </source>
</evidence>
<keyword evidence="2" id="KW-1185">Reference proteome</keyword>
<dbReference type="EMBL" id="BKCP01003336">
    <property type="protein sequence ID" value="GER29169.1"/>
    <property type="molecule type" value="Genomic_DNA"/>
</dbReference>
<reference evidence="2" key="1">
    <citation type="journal article" date="2019" name="Curr. Biol.">
        <title>Genome Sequence of Striga asiatica Provides Insight into the Evolution of Plant Parasitism.</title>
        <authorList>
            <person name="Yoshida S."/>
            <person name="Kim S."/>
            <person name="Wafula E.K."/>
            <person name="Tanskanen J."/>
            <person name="Kim Y.M."/>
            <person name="Honaas L."/>
            <person name="Yang Z."/>
            <person name="Spallek T."/>
            <person name="Conn C.E."/>
            <person name="Ichihashi Y."/>
            <person name="Cheong K."/>
            <person name="Cui S."/>
            <person name="Der J.P."/>
            <person name="Gundlach H."/>
            <person name="Jiao Y."/>
            <person name="Hori C."/>
            <person name="Ishida J.K."/>
            <person name="Kasahara H."/>
            <person name="Kiba T."/>
            <person name="Kim M.S."/>
            <person name="Koo N."/>
            <person name="Laohavisit A."/>
            <person name="Lee Y.H."/>
            <person name="Lumba S."/>
            <person name="McCourt P."/>
            <person name="Mortimer J.C."/>
            <person name="Mutuku J.M."/>
            <person name="Nomura T."/>
            <person name="Sasaki-Sekimoto Y."/>
            <person name="Seto Y."/>
            <person name="Wang Y."/>
            <person name="Wakatake T."/>
            <person name="Sakakibara H."/>
            <person name="Demura T."/>
            <person name="Yamaguchi S."/>
            <person name="Yoneyama K."/>
            <person name="Manabe R.I."/>
            <person name="Nelson D.C."/>
            <person name="Schulman A.H."/>
            <person name="Timko M.P."/>
            <person name="dePamphilis C.W."/>
            <person name="Choi D."/>
            <person name="Shirasu K."/>
        </authorList>
    </citation>
    <scope>NUCLEOTIDE SEQUENCE [LARGE SCALE GENOMIC DNA]</scope>
    <source>
        <strain evidence="2">cv. UVA1</strain>
    </source>
</reference>
<accession>A0A5A7P8R0</accession>
<comment type="caution">
    <text evidence="1">The sequence shown here is derived from an EMBL/GenBank/DDBJ whole genome shotgun (WGS) entry which is preliminary data.</text>
</comment>
<gene>
    <name evidence="1" type="ORF">STAS_05013</name>
</gene>
<proteinExistence type="predicted"/>